<dbReference type="AlphaFoldDB" id="A0A177C198"/>
<dbReference type="PANTHER" id="PTHR11452">
    <property type="entry name" value="ALPHA-GALACTOSIDASE/ALPHA-N-ACETYLGALACTOSAMINIDASE"/>
    <property type="match status" value="1"/>
</dbReference>
<evidence type="ECO:0000256" key="9">
    <source>
        <dbReference type="ARBA" id="ARBA00023295"/>
    </source>
</evidence>
<comment type="subcellular location">
    <subcellularLocation>
        <location evidence="3">Secreted</location>
    </subcellularLocation>
</comment>
<dbReference type="Gene3D" id="2.60.40.1180">
    <property type="entry name" value="Golgi alpha-mannosidase II"/>
    <property type="match status" value="1"/>
</dbReference>
<evidence type="ECO:0000256" key="4">
    <source>
        <dbReference type="ARBA" id="ARBA00009743"/>
    </source>
</evidence>
<evidence type="ECO:0000256" key="2">
    <source>
        <dbReference type="ARBA" id="ARBA00003969"/>
    </source>
</evidence>
<evidence type="ECO:0000256" key="6">
    <source>
        <dbReference type="ARBA" id="ARBA00022729"/>
    </source>
</evidence>
<dbReference type="Pfam" id="PF17801">
    <property type="entry name" value="Melibiase_C"/>
    <property type="match status" value="1"/>
</dbReference>
<organism evidence="13 14">
    <name type="scientific">Paraphaeosphaeria sporulosa</name>
    <dbReference type="NCBI Taxonomy" id="1460663"/>
    <lineage>
        <taxon>Eukaryota</taxon>
        <taxon>Fungi</taxon>
        <taxon>Dikarya</taxon>
        <taxon>Ascomycota</taxon>
        <taxon>Pezizomycotina</taxon>
        <taxon>Dothideomycetes</taxon>
        <taxon>Pleosporomycetidae</taxon>
        <taxon>Pleosporales</taxon>
        <taxon>Massarineae</taxon>
        <taxon>Didymosphaeriaceae</taxon>
        <taxon>Paraphaeosphaeria</taxon>
    </lineage>
</organism>
<evidence type="ECO:0000256" key="5">
    <source>
        <dbReference type="ARBA" id="ARBA00022525"/>
    </source>
</evidence>
<evidence type="ECO:0000256" key="7">
    <source>
        <dbReference type="ARBA" id="ARBA00022801"/>
    </source>
</evidence>
<dbReference type="InterPro" id="IPR000111">
    <property type="entry name" value="Glyco_hydro_27/36_CS"/>
</dbReference>
<dbReference type="InterPro" id="IPR041233">
    <property type="entry name" value="Melibiase_C"/>
</dbReference>
<accession>A0A177C198</accession>
<dbReference type="InterPro" id="IPR013780">
    <property type="entry name" value="Glyco_hydro_b"/>
</dbReference>
<name>A0A177C198_9PLEO</name>
<feature type="signal peptide" evidence="11">
    <location>
        <begin position="1"/>
        <end position="17"/>
    </location>
</feature>
<keyword evidence="7 10" id="KW-0378">Hydrolase</keyword>
<dbReference type="EC" id="3.2.1.22" evidence="10"/>
<dbReference type="PANTHER" id="PTHR11452:SF61">
    <property type="entry name" value="ALPHA-GALACTOSIDASE B-RELATED"/>
    <property type="match status" value="1"/>
</dbReference>
<keyword evidence="6 11" id="KW-0732">Signal</keyword>
<dbReference type="GO" id="GO:0004557">
    <property type="term" value="F:alpha-galactosidase activity"/>
    <property type="evidence" value="ECO:0007669"/>
    <property type="project" value="UniProtKB-EC"/>
</dbReference>
<comment type="similarity">
    <text evidence="4 10">Belongs to the glycosyl hydrolase 27 family.</text>
</comment>
<dbReference type="SUPFAM" id="SSF51011">
    <property type="entry name" value="Glycosyl hydrolase domain"/>
    <property type="match status" value="1"/>
</dbReference>
<comment type="catalytic activity">
    <reaction evidence="1 10">
        <text>Hydrolysis of terminal, non-reducing alpha-D-galactose residues in alpha-D-galactosides, including galactose oligosaccharides, galactomannans and galactolipids.</text>
        <dbReference type="EC" id="3.2.1.22"/>
    </reaction>
</comment>
<dbReference type="Proteomes" id="UP000077069">
    <property type="component" value="Unassembled WGS sequence"/>
</dbReference>
<dbReference type="GO" id="GO:0005576">
    <property type="term" value="C:extracellular region"/>
    <property type="evidence" value="ECO:0007669"/>
    <property type="project" value="UniProtKB-SubCell"/>
</dbReference>
<reference evidence="13 14" key="1">
    <citation type="submission" date="2016-05" db="EMBL/GenBank/DDBJ databases">
        <title>Comparative analysis of secretome profiles of manganese(II)-oxidizing ascomycete fungi.</title>
        <authorList>
            <consortium name="DOE Joint Genome Institute"/>
            <person name="Zeiner C.A."/>
            <person name="Purvine S.O."/>
            <person name="Zink E.M."/>
            <person name="Wu S."/>
            <person name="Pasa-Tolic L."/>
            <person name="Chaput D.L."/>
            <person name="Haridas S."/>
            <person name="Grigoriev I.V."/>
            <person name="Santelli C.M."/>
            <person name="Hansel C.M."/>
        </authorList>
    </citation>
    <scope>NUCLEOTIDE SEQUENCE [LARGE SCALE GENOMIC DNA]</scope>
    <source>
        <strain evidence="13 14">AP3s5-JAC2a</strain>
    </source>
</reference>
<sequence>MLLRLLADLALITSGAALVLKDSVGKLPALGWNSWNAYHCDITEDQFLTAAHKFIELGLKDAGYEYVNIDDCWSDKDNRDESTSRLLPNLTRFPDGIKGTADKVHELGLKIGIYSSAGTQTCAGYPASIGYESIDAATWAEWGIDYLKYDNCNVPSNWTDSCKDCVPDSMHRDDLVNGTCTNTDGLCPPGYDFSTSNTAERFRIMRDALIAQNRTILYSLCEWGDAGVQTWGNTTGSSWRMSGDIDATWKSVLAYLNQNSFYLNYVDFWGHSDPDMLEVGNGLTIQEARTHFALWAAMKSPLLIGTDLATLDQDNVDVLKNKYLLAFNQDEVYGKPATPYKWGTNPDWTFNASFPAEYWSGASSNGTLVLLFNPFEDTRTKTASFAEVPRLEGGVKYRATDIWTGKDLGCVDGLQAAVEGHDTAGWLVGEECEASTFVSEV</sequence>
<evidence type="ECO:0000259" key="12">
    <source>
        <dbReference type="Pfam" id="PF17801"/>
    </source>
</evidence>
<dbReference type="Pfam" id="PF16499">
    <property type="entry name" value="Melibiase_2"/>
    <property type="match status" value="2"/>
</dbReference>
<evidence type="ECO:0000313" key="14">
    <source>
        <dbReference type="Proteomes" id="UP000077069"/>
    </source>
</evidence>
<proteinExistence type="inferred from homology"/>
<dbReference type="PRINTS" id="PR00740">
    <property type="entry name" value="GLHYDRLASE27"/>
</dbReference>
<keyword evidence="10" id="KW-1015">Disulfide bond</keyword>
<dbReference type="SUPFAM" id="SSF51445">
    <property type="entry name" value="(Trans)glycosidases"/>
    <property type="match status" value="1"/>
</dbReference>
<evidence type="ECO:0000256" key="8">
    <source>
        <dbReference type="ARBA" id="ARBA00023180"/>
    </source>
</evidence>
<dbReference type="InParanoid" id="A0A177C198"/>
<dbReference type="InterPro" id="IPR013785">
    <property type="entry name" value="Aldolase_TIM"/>
</dbReference>
<feature type="chain" id="PRO_5008057655" description="Alpha-galactosidase" evidence="11">
    <location>
        <begin position="18"/>
        <end position="441"/>
    </location>
</feature>
<evidence type="ECO:0000256" key="3">
    <source>
        <dbReference type="ARBA" id="ARBA00004613"/>
    </source>
</evidence>
<evidence type="ECO:0000313" key="13">
    <source>
        <dbReference type="EMBL" id="OAG01564.1"/>
    </source>
</evidence>
<dbReference type="STRING" id="1460663.A0A177C198"/>
<comment type="function">
    <text evidence="2">Hydrolyzes a variety of simple alpha-D-galactoside as well as more complex molecules such as oligosaccharides and polysaccharides.</text>
</comment>
<evidence type="ECO:0000256" key="1">
    <source>
        <dbReference type="ARBA" id="ARBA00001255"/>
    </source>
</evidence>
<gene>
    <name evidence="13" type="ORF">CC84DRAFT_1127356</name>
</gene>
<dbReference type="GeneID" id="28759256"/>
<evidence type="ECO:0000256" key="11">
    <source>
        <dbReference type="SAM" id="SignalP"/>
    </source>
</evidence>
<dbReference type="PROSITE" id="PS00512">
    <property type="entry name" value="ALPHA_GALACTOSIDASE"/>
    <property type="match status" value="1"/>
</dbReference>
<evidence type="ECO:0000256" key="10">
    <source>
        <dbReference type="RuleBase" id="RU361168"/>
    </source>
</evidence>
<dbReference type="InterPro" id="IPR017853">
    <property type="entry name" value="GH"/>
</dbReference>
<dbReference type="GO" id="GO:0005975">
    <property type="term" value="P:carbohydrate metabolic process"/>
    <property type="evidence" value="ECO:0007669"/>
    <property type="project" value="InterPro"/>
</dbReference>
<dbReference type="RefSeq" id="XP_018031929.1">
    <property type="nucleotide sequence ID" value="XM_018175770.1"/>
</dbReference>
<feature type="domain" description="Alpha galactosidase C-terminal" evidence="12">
    <location>
        <begin position="355"/>
        <end position="426"/>
    </location>
</feature>
<keyword evidence="5" id="KW-0964">Secreted</keyword>
<dbReference type="Gene3D" id="3.20.20.70">
    <property type="entry name" value="Aldolase class I"/>
    <property type="match status" value="1"/>
</dbReference>
<keyword evidence="14" id="KW-1185">Reference proteome</keyword>
<dbReference type="CDD" id="cd14792">
    <property type="entry name" value="GH27"/>
    <property type="match status" value="1"/>
</dbReference>
<dbReference type="OrthoDB" id="5795902at2759"/>
<dbReference type="EMBL" id="KV441557">
    <property type="protein sequence ID" value="OAG01564.1"/>
    <property type="molecule type" value="Genomic_DNA"/>
</dbReference>
<keyword evidence="9 10" id="KW-0326">Glycosidase</keyword>
<protein>
    <recommendedName>
        <fullName evidence="10">Alpha-galactosidase</fullName>
        <ecNumber evidence="10">3.2.1.22</ecNumber>
    </recommendedName>
    <alternativeName>
        <fullName evidence="10">Melibiase</fullName>
    </alternativeName>
</protein>
<keyword evidence="8" id="KW-0325">Glycoprotein</keyword>
<dbReference type="InterPro" id="IPR002241">
    <property type="entry name" value="Glyco_hydro_27"/>
</dbReference>